<evidence type="ECO:0000256" key="1">
    <source>
        <dbReference type="ARBA" id="ARBA00004651"/>
    </source>
</evidence>
<feature type="domain" description="DUF3817" evidence="7">
    <location>
        <begin position="2"/>
        <end position="89"/>
    </location>
</feature>
<evidence type="ECO:0000256" key="3">
    <source>
        <dbReference type="ARBA" id="ARBA00022692"/>
    </source>
</evidence>
<accession>A0A1V2ZZ18</accession>
<keyword evidence="4 6" id="KW-1133">Transmembrane helix</keyword>
<evidence type="ECO:0000256" key="2">
    <source>
        <dbReference type="ARBA" id="ARBA00022475"/>
    </source>
</evidence>
<feature type="transmembrane region" description="Helical" evidence="6">
    <location>
        <begin position="6"/>
        <end position="25"/>
    </location>
</feature>
<dbReference type="RefSeq" id="WP_018946498.1">
    <property type="nucleotide sequence ID" value="NZ_MUZR01000017.1"/>
</dbReference>
<keyword evidence="5 6" id="KW-0472">Membrane</keyword>
<dbReference type="Proteomes" id="UP000189177">
    <property type="component" value="Unassembled WGS sequence"/>
</dbReference>
<evidence type="ECO:0000256" key="6">
    <source>
        <dbReference type="SAM" id="Phobius"/>
    </source>
</evidence>
<evidence type="ECO:0000259" key="7">
    <source>
        <dbReference type="Pfam" id="PF12823"/>
    </source>
</evidence>
<name>A0A1V2ZZ18_9GAMM</name>
<dbReference type="PANTHER" id="PTHR40077:SF1">
    <property type="entry name" value="MEMBRANE PROTEIN"/>
    <property type="match status" value="1"/>
</dbReference>
<sequence>MKYFRAISVIEGISLITLLFVAMPLRTYADMHMAVTWVGWIHGILFLIYAAATVVASHMRGWSVLKWLLVLIMGVVPFGFLYVDWMIRRELTRELQHA</sequence>
<dbReference type="AlphaFoldDB" id="A0A1V2ZZ18"/>
<dbReference type="InterPro" id="IPR023845">
    <property type="entry name" value="DUF3817_TM"/>
</dbReference>
<protein>
    <recommendedName>
        <fullName evidence="7">DUF3817 domain-containing protein</fullName>
    </recommendedName>
</protein>
<comment type="caution">
    <text evidence="8">The sequence shown here is derived from an EMBL/GenBank/DDBJ whole genome shotgun (WGS) entry which is preliminary data.</text>
</comment>
<feature type="transmembrane region" description="Helical" evidence="6">
    <location>
        <begin position="37"/>
        <end position="58"/>
    </location>
</feature>
<keyword evidence="9" id="KW-1185">Reference proteome</keyword>
<evidence type="ECO:0000313" key="8">
    <source>
        <dbReference type="EMBL" id="OOC10350.1"/>
    </source>
</evidence>
<feature type="transmembrane region" description="Helical" evidence="6">
    <location>
        <begin position="64"/>
        <end position="83"/>
    </location>
</feature>
<dbReference type="PANTHER" id="PTHR40077">
    <property type="entry name" value="MEMBRANE PROTEIN-RELATED"/>
    <property type="match status" value="1"/>
</dbReference>
<gene>
    <name evidence="8" type="ORF">B1A74_06020</name>
</gene>
<dbReference type="STRING" id="252474.B1A74_06020"/>
<dbReference type="GO" id="GO:0005886">
    <property type="term" value="C:plasma membrane"/>
    <property type="evidence" value="ECO:0007669"/>
    <property type="project" value="UniProtKB-SubCell"/>
</dbReference>
<keyword evidence="3 6" id="KW-0812">Transmembrane</keyword>
<dbReference type="NCBIfam" id="TIGR03954">
    <property type="entry name" value="integ_memb_HG"/>
    <property type="match status" value="1"/>
</dbReference>
<evidence type="ECO:0000256" key="5">
    <source>
        <dbReference type="ARBA" id="ARBA00023136"/>
    </source>
</evidence>
<dbReference type="EMBL" id="MUZR01000017">
    <property type="protein sequence ID" value="OOC10350.1"/>
    <property type="molecule type" value="Genomic_DNA"/>
</dbReference>
<proteinExistence type="predicted"/>
<reference evidence="8 9" key="1">
    <citation type="submission" date="2017-02" db="EMBL/GenBank/DDBJ databases">
        <title>Genomic diversity within the haloalkaliphilic genus Thioalkalivibrio.</title>
        <authorList>
            <person name="Ahn A.-C."/>
            <person name="Meier-Kolthoff J."/>
            <person name="Overmars L."/>
            <person name="Richter M."/>
            <person name="Woyke T."/>
            <person name="Sorokin D.Y."/>
            <person name="Muyzer G."/>
        </authorList>
    </citation>
    <scope>NUCLEOTIDE SEQUENCE [LARGE SCALE GENOMIC DNA]</scope>
    <source>
        <strain evidence="8 9">HL17</strain>
    </source>
</reference>
<organism evidence="8 9">
    <name type="scientific">Thioalkalivibrio halophilus</name>
    <dbReference type="NCBI Taxonomy" id="252474"/>
    <lineage>
        <taxon>Bacteria</taxon>
        <taxon>Pseudomonadati</taxon>
        <taxon>Pseudomonadota</taxon>
        <taxon>Gammaproteobacteria</taxon>
        <taxon>Chromatiales</taxon>
        <taxon>Ectothiorhodospiraceae</taxon>
        <taxon>Thioalkalivibrio</taxon>
    </lineage>
</organism>
<evidence type="ECO:0000313" key="9">
    <source>
        <dbReference type="Proteomes" id="UP000189177"/>
    </source>
</evidence>
<comment type="subcellular location">
    <subcellularLocation>
        <location evidence="1">Cell membrane</location>
        <topology evidence="1">Multi-pass membrane protein</topology>
    </subcellularLocation>
</comment>
<dbReference type="Pfam" id="PF12823">
    <property type="entry name" value="DUF3817"/>
    <property type="match status" value="1"/>
</dbReference>
<evidence type="ECO:0000256" key="4">
    <source>
        <dbReference type="ARBA" id="ARBA00022989"/>
    </source>
</evidence>
<keyword evidence="2" id="KW-1003">Cell membrane</keyword>
<dbReference type="OrthoDB" id="9342687at2"/>